<dbReference type="Gene3D" id="3.40.50.150">
    <property type="entry name" value="Vaccinia Virus protein VP39"/>
    <property type="match status" value="1"/>
</dbReference>
<dbReference type="AlphaFoldDB" id="A0A370GX56"/>
<dbReference type="SUPFAM" id="SSF53335">
    <property type="entry name" value="S-adenosyl-L-methionine-dependent methyltransferases"/>
    <property type="match status" value="1"/>
</dbReference>
<dbReference type="Proteomes" id="UP000254720">
    <property type="component" value="Unassembled WGS sequence"/>
</dbReference>
<keyword evidence="1" id="KW-0808">Transferase</keyword>
<evidence type="ECO:0000313" key="1">
    <source>
        <dbReference type="EMBL" id="RDI48131.1"/>
    </source>
</evidence>
<accession>A0A370GX56</accession>
<dbReference type="GO" id="GO:0032259">
    <property type="term" value="P:methylation"/>
    <property type="evidence" value="ECO:0007669"/>
    <property type="project" value="UniProtKB-KW"/>
</dbReference>
<keyword evidence="1" id="KW-0489">Methyltransferase</keyword>
<dbReference type="NCBIfam" id="TIGR04371">
    <property type="entry name" value="methyltran_NanM"/>
    <property type="match status" value="1"/>
</dbReference>
<dbReference type="OrthoDB" id="339886at2"/>
<keyword evidence="2" id="KW-1185">Reference proteome</keyword>
<dbReference type="CDD" id="cd02440">
    <property type="entry name" value="AdoMet_MTases"/>
    <property type="match status" value="1"/>
</dbReference>
<proteinExistence type="predicted"/>
<gene>
    <name evidence="1" type="ORF">C8D86_10396</name>
</gene>
<protein>
    <submittedName>
        <fullName evidence="1">Putative sugar O-methyltransferase</fullName>
    </submittedName>
</protein>
<dbReference type="EMBL" id="QQAX01000003">
    <property type="protein sequence ID" value="RDI48131.1"/>
    <property type="molecule type" value="Genomic_DNA"/>
</dbReference>
<dbReference type="InterPro" id="IPR029063">
    <property type="entry name" value="SAM-dependent_MTases_sf"/>
</dbReference>
<evidence type="ECO:0000313" key="2">
    <source>
        <dbReference type="Proteomes" id="UP000254720"/>
    </source>
</evidence>
<reference evidence="1 2" key="1">
    <citation type="submission" date="2018-07" db="EMBL/GenBank/DDBJ databases">
        <title>Genomic Encyclopedia of Type Strains, Phase IV (KMG-IV): sequencing the most valuable type-strain genomes for metagenomic binning, comparative biology and taxonomic classification.</title>
        <authorList>
            <person name="Goeker M."/>
        </authorList>
    </citation>
    <scope>NUCLEOTIDE SEQUENCE [LARGE SCALE GENOMIC DNA]</scope>
    <source>
        <strain evidence="1 2">DSM 16500</strain>
    </source>
</reference>
<comment type="caution">
    <text evidence="1">The sequence shown here is derived from an EMBL/GenBank/DDBJ whole genome shotgun (WGS) entry which is preliminary data.</text>
</comment>
<name>A0A370GX56_9COXI</name>
<organism evidence="1 2">
    <name type="scientific">Aquicella lusitana</name>
    <dbReference type="NCBI Taxonomy" id="254246"/>
    <lineage>
        <taxon>Bacteria</taxon>
        <taxon>Pseudomonadati</taxon>
        <taxon>Pseudomonadota</taxon>
        <taxon>Gammaproteobacteria</taxon>
        <taxon>Legionellales</taxon>
        <taxon>Coxiellaceae</taxon>
        <taxon>Aquicella</taxon>
    </lineage>
</organism>
<dbReference type="GO" id="GO:0008168">
    <property type="term" value="F:methyltransferase activity"/>
    <property type="evidence" value="ECO:0007669"/>
    <property type="project" value="UniProtKB-KW"/>
</dbReference>
<sequence length="436" mass="50999">MENNYKSQTMSLKTIYRFFNGFLHINKFVALAQTIFSWKTIEKFKVPSKKNRPKEPFVLLRDNSANVTDQQKMAQILIPIDEIAGLLNWPEVLDDVKRMNGFNELIRLFNLYANEKNSVSKSSNCWVLLAAKNCDQLLEHGYNNFKRTIGHNYFNFLVQKGDAQIQAVESLLSEDIIESCRNTALSIPHDPTFPANEQFSYNYFVLLLWEYAKKIDTKRYLDRLEEPREGNPLLVFSNGKSMSQDLANSLIEYYSIDNAISFKNINTVLEIGSGYGRNAHVILTLNPKARVVLVDIMPALYIAQRYLSSVFHDRNIFRARNFDSYEEVRDEIERASIVFLLPHQLTLLPDKQFDLCINISSFGEMNLDQIQWYFEQINRLGSYFYMKQWDLSKNPFDGLVLHKNDYPCLENWQEIYSRNCAVQNEFFETLYQVNLT</sequence>
<dbReference type="InterPro" id="IPR030807">
    <property type="entry name" value="Methyltran_NanM"/>
</dbReference>